<dbReference type="Gene3D" id="1.20.58.300">
    <property type="entry name" value="FlgN-like"/>
    <property type="match status" value="1"/>
</dbReference>
<dbReference type="AlphaFoldDB" id="A0A9Q2RTZ1"/>
<proteinExistence type="predicted"/>
<comment type="caution">
    <text evidence="1">The sequence shown here is derived from an EMBL/GenBank/DDBJ whole genome shotgun (WGS) entry which is preliminary data.</text>
</comment>
<keyword evidence="1" id="KW-0282">Flagellum</keyword>
<dbReference type="InterPro" id="IPR036679">
    <property type="entry name" value="FlgN-like_sf"/>
</dbReference>
<organism evidence="1 2">
    <name type="scientific">Pseudosulfitobacter pseudonitzschiae</name>
    <dbReference type="NCBI Taxonomy" id="1402135"/>
    <lineage>
        <taxon>Bacteria</taxon>
        <taxon>Pseudomonadati</taxon>
        <taxon>Pseudomonadota</taxon>
        <taxon>Alphaproteobacteria</taxon>
        <taxon>Rhodobacterales</taxon>
        <taxon>Roseobacteraceae</taxon>
        <taxon>Pseudosulfitobacter</taxon>
    </lineage>
</organism>
<sequence length="119" mass="13308">MRDESVEDTVNALDDLLDQERSALLAGDLDRIARTLDLKQSLIDRLNDLDVADRSSLAALNSKVMRNQSLLNSALDGIRAVTRRLATMRRIRSSLDIYDAQGKKNEIALTPTRSVEKRA</sequence>
<dbReference type="SUPFAM" id="SSF140566">
    <property type="entry name" value="FlgN-like"/>
    <property type="match status" value="1"/>
</dbReference>
<evidence type="ECO:0000313" key="2">
    <source>
        <dbReference type="Proteomes" id="UP000809337"/>
    </source>
</evidence>
<name>A0A9Q2RTZ1_9RHOB</name>
<dbReference type="GO" id="GO:0044780">
    <property type="term" value="P:bacterial-type flagellum assembly"/>
    <property type="evidence" value="ECO:0007669"/>
    <property type="project" value="InterPro"/>
</dbReference>
<dbReference type="Proteomes" id="UP000809337">
    <property type="component" value="Unassembled WGS sequence"/>
</dbReference>
<accession>A0A9Q2RTZ1</accession>
<keyword evidence="1" id="KW-0966">Cell projection</keyword>
<gene>
    <name evidence="1" type="ORF">JQX14_01545</name>
</gene>
<dbReference type="EMBL" id="JAFBWN010000001">
    <property type="protein sequence ID" value="MBM2353205.1"/>
    <property type="molecule type" value="Genomic_DNA"/>
</dbReference>
<dbReference type="RefSeq" id="WP_028955483.1">
    <property type="nucleotide sequence ID" value="NZ_JAJNGX010000001.1"/>
</dbReference>
<protein>
    <submittedName>
        <fullName evidence="1">Flagellar protein FlgN</fullName>
    </submittedName>
</protein>
<keyword evidence="1" id="KW-0969">Cilium</keyword>
<reference evidence="1" key="1">
    <citation type="submission" date="2021-01" db="EMBL/GenBank/DDBJ databases">
        <title>Diatom-associated Roseobacters Show Island Model of Population Structure.</title>
        <authorList>
            <person name="Qu L."/>
            <person name="Feng X."/>
            <person name="Chen Y."/>
            <person name="Li L."/>
            <person name="Wang X."/>
            <person name="Hu Z."/>
            <person name="Wang H."/>
            <person name="Luo H."/>
        </authorList>
    </citation>
    <scope>NUCLEOTIDE SEQUENCE</scope>
    <source>
        <strain evidence="1">SM26-45</strain>
    </source>
</reference>
<evidence type="ECO:0000313" key="1">
    <source>
        <dbReference type="EMBL" id="MBM2353205.1"/>
    </source>
</evidence>